<dbReference type="Gene3D" id="3.40.30.10">
    <property type="entry name" value="Glutaredoxin"/>
    <property type="match status" value="1"/>
</dbReference>
<sequence length="207" mass="23324">MTPRPDSRDPAAPYTVIGTVGSRSLRVLWMLEELGQPYRHIPANPHGEGVVAFNPAGKVPVLIDDGTPITDSTAILTYLADRHGRLSYPAGTLDRARQDSLTQFLLDEFDAALWLAARHSFVLPEEMRLSAIKNTLRWEFERSQRTLVHRMAEGDFVMGETMTVPDIILTHCLTWALTARFPVVEARLTAYLDRMRQRPAFRRAAAL</sequence>
<keyword evidence="4" id="KW-1185">Reference proteome</keyword>
<gene>
    <name evidence="3" type="ORF">Q5Y72_15535</name>
</gene>
<protein>
    <submittedName>
        <fullName evidence="3">Glutathione S-transferase family protein</fullName>
    </submittedName>
</protein>
<dbReference type="PROSITE" id="PS50404">
    <property type="entry name" value="GST_NTER"/>
    <property type="match status" value="1"/>
</dbReference>
<dbReference type="SUPFAM" id="SSF47616">
    <property type="entry name" value="GST C-terminal domain-like"/>
    <property type="match status" value="1"/>
</dbReference>
<proteinExistence type="predicted"/>
<dbReference type="InterPro" id="IPR040079">
    <property type="entry name" value="Glutathione_S-Trfase"/>
</dbReference>
<comment type="caution">
    <text evidence="3">The sequence shown here is derived from an EMBL/GenBank/DDBJ whole genome shotgun (WGS) entry which is preliminary data.</text>
</comment>
<dbReference type="PROSITE" id="PS50405">
    <property type="entry name" value="GST_CTER"/>
    <property type="match status" value="1"/>
</dbReference>
<dbReference type="InterPro" id="IPR036282">
    <property type="entry name" value="Glutathione-S-Trfase_C_sf"/>
</dbReference>
<evidence type="ECO:0000259" key="2">
    <source>
        <dbReference type="PROSITE" id="PS50405"/>
    </source>
</evidence>
<feature type="domain" description="GST N-terminal" evidence="1">
    <location>
        <begin position="11"/>
        <end position="87"/>
    </location>
</feature>
<dbReference type="InterPro" id="IPR004045">
    <property type="entry name" value="Glutathione_S-Trfase_N"/>
</dbReference>
<dbReference type="Pfam" id="PF13409">
    <property type="entry name" value="GST_N_2"/>
    <property type="match status" value="1"/>
</dbReference>
<dbReference type="SFLD" id="SFLDS00019">
    <property type="entry name" value="Glutathione_Transferase_(cytos"/>
    <property type="match status" value="1"/>
</dbReference>
<dbReference type="PANTHER" id="PTHR44051:SF8">
    <property type="entry name" value="GLUTATHIONE S-TRANSFERASE GSTA"/>
    <property type="match status" value="1"/>
</dbReference>
<evidence type="ECO:0000259" key="1">
    <source>
        <dbReference type="PROSITE" id="PS50404"/>
    </source>
</evidence>
<dbReference type="Gene3D" id="1.20.1050.10">
    <property type="match status" value="1"/>
</dbReference>
<feature type="domain" description="GST C-terminal" evidence="2">
    <location>
        <begin position="91"/>
        <end position="207"/>
    </location>
</feature>
<dbReference type="RefSeq" id="WP_305964341.1">
    <property type="nucleotide sequence ID" value="NZ_JAVAMQ010000017.1"/>
</dbReference>
<dbReference type="InterPro" id="IPR010987">
    <property type="entry name" value="Glutathione-S-Trfase_C-like"/>
</dbReference>
<name>A0ABT9JFL5_9RHOB</name>
<dbReference type="InterPro" id="IPR036249">
    <property type="entry name" value="Thioredoxin-like_sf"/>
</dbReference>
<dbReference type="CDD" id="cd03046">
    <property type="entry name" value="GST_N_GTT1_like"/>
    <property type="match status" value="1"/>
</dbReference>
<organism evidence="3 4">
    <name type="scientific">Paracoccus spongiarum</name>
    <dbReference type="NCBI Taxonomy" id="3064387"/>
    <lineage>
        <taxon>Bacteria</taxon>
        <taxon>Pseudomonadati</taxon>
        <taxon>Pseudomonadota</taxon>
        <taxon>Alphaproteobacteria</taxon>
        <taxon>Rhodobacterales</taxon>
        <taxon>Paracoccaceae</taxon>
        <taxon>Paracoccus</taxon>
    </lineage>
</organism>
<accession>A0ABT9JFL5</accession>
<evidence type="ECO:0000313" key="4">
    <source>
        <dbReference type="Proteomes" id="UP001224997"/>
    </source>
</evidence>
<dbReference type="EMBL" id="JAVAMQ010000017">
    <property type="protein sequence ID" value="MDP5308495.1"/>
    <property type="molecule type" value="Genomic_DNA"/>
</dbReference>
<dbReference type="Proteomes" id="UP001224997">
    <property type="component" value="Unassembled WGS sequence"/>
</dbReference>
<dbReference type="SFLD" id="SFLDG00358">
    <property type="entry name" value="Main_(cytGST)"/>
    <property type="match status" value="1"/>
</dbReference>
<evidence type="ECO:0000313" key="3">
    <source>
        <dbReference type="EMBL" id="MDP5308495.1"/>
    </source>
</evidence>
<reference evidence="3 4" key="1">
    <citation type="submission" date="2023-08" db="EMBL/GenBank/DDBJ databases">
        <authorList>
            <person name="Park J.-S."/>
        </authorList>
    </citation>
    <scope>NUCLEOTIDE SEQUENCE [LARGE SCALE GENOMIC DNA]</scope>
    <source>
        <strain evidence="3 4">2205BS29-5</strain>
    </source>
</reference>
<dbReference type="SUPFAM" id="SSF52833">
    <property type="entry name" value="Thioredoxin-like"/>
    <property type="match status" value="1"/>
</dbReference>
<dbReference type="PANTHER" id="PTHR44051">
    <property type="entry name" value="GLUTATHIONE S-TRANSFERASE-RELATED"/>
    <property type="match status" value="1"/>
</dbReference>